<keyword evidence="2" id="KW-1185">Reference proteome</keyword>
<dbReference type="Proteomes" id="UP001595613">
    <property type="component" value="Unassembled WGS sequence"/>
</dbReference>
<dbReference type="RefSeq" id="WP_380096913.1">
    <property type="nucleotide sequence ID" value="NZ_JBHRYD010000007.1"/>
</dbReference>
<reference evidence="2" key="1">
    <citation type="journal article" date="2019" name="Int. J. Syst. Evol. Microbiol.">
        <title>The Global Catalogue of Microorganisms (GCM) 10K type strain sequencing project: providing services to taxonomists for standard genome sequencing and annotation.</title>
        <authorList>
            <consortium name="The Broad Institute Genomics Platform"/>
            <consortium name="The Broad Institute Genome Sequencing Center for Infectious Disease"/>
            <person name="Wu L."/>
            <person name="Ma J."/>
        </authorList>
    </citation>
    <scope>NUCLEOTIDE SEQUENCE [LARGE SCALE GENOMIC DNA]</scope>
    <source>
        <strain evidence="2">KCTC 42281</strain>
    </source>
</reference>
<protein>
    <submittedName>
        <fullName evidence="1">Uncharacterized protein</fullName>
    </submittedName>
</protein>
<comment type="caution">
    <text evidence="1">The sequence shown here is derived from an EMBL/GenBank/DDBJ whole genome shotgun (WGS) entry which is preliminary data.</text>
</comment>
<name>A0ABV7X3I1_9HYPH</name>
<sequence length="73" mass="7657">MQENSLNRAERLRPTIIEVAGEPQGVVVPDADGYRFVAVKLPAFSIDGQHFPSVETAHAAVALAVQDGAGEAA</sequence>
<evidence type="ECO:0000313" key="1">
    <source>
        <dbReference type="EMBL" id="MFC3705174.1"/>
    </source>
</evidence>
<gene>
    <name evidence="1" type="ORF">ACFOOL_10445</name>
</gene>
<evidence type="ECO:0000313" key="2">
    <source>
        <dbReference type="Proteomes" id="UP001595613"/>
    </source>
</evidence>
<accession>A0ABV7X3I1</accession>
<proteinExistence type="predicted"/>
<organism evidence="1 2">
    <name type="scientific">Devosia honganensis</name>
    <dbReference type="NCBI Taxonomy" id="1610527"/>
    <lineage>
        <taxon>Bacteria</taxon>
        <taxon>Pseudomonadati</taxon>
        <taxon>Pseudomonadota</taxon>
        <taxon>Alphaproteobacteria</taxon>
        <taxon>Hyphomicrobiales</taxon>
        <taxon>Devosiaceae</taxon>
        <taxon>Devosia</taxon>
    </lineage>
</organism>
<dbReference type="EMBL" id="JBHRYD010000007">
    <property type="protein sequence ID" value="MFC3705174.1"/>
    <property type="molecule type" value="Genomic_DNA"/>
</dbReference>